<sequence length="372" mass="40679">MSCLCCCEDKAENEAPGKSIANCFNCCGGKDVAETEMAVVNNPVNDAPGTSRQGAQTVIIRPIQAPQIPVGELEDITGNFGPSSLIAEGHHGMIHFGVLSTGESAAIKKLYPTNQTREEFLAQVSMVSNVKHPNFLQLLGYFVDERSRILAYEFAPNGSLHDILHGKKGVRGAQPGPVLTWEQRIKIAFEAAKGLEHLHKKADPNIIHRNITSCNILIFDDYEAKIADIDLSNQDPSTVARLNSSTLLGDKIGYFAPEYTMSGIMNTRCDVYSFGVVLLELLTGKRAVDSTLPRGQQNLVSWASPNLGHDRVVLVVDERLENDYRPNGVAKLAAIAALCVQFDATIRPSMTIIMNSLERLLRRSRRPAAQTP</sequence>
<dbReference type="InterPro" id="IPR011009">
    <property type="entry name" value="Kinase-like_dom_sf"/>
</dbReference>
<dbReference type="PaxDb" id="3827-XP_004494462.1"/>
<evidence type="ECO:0000256" key="3">
    <source>
        <dbReference type="ARBA" id="ARBA00022741"/>
    </source>
</evidence>
<dbReference type="PANTHER" id="PTHR47983">
    <property type="entry name" value="PTO-INTERACTING PROTEIN 1-LIKE"/>
    <property type="match status" value="1"/>
</dbReference>
<evidence type="ECO:0000256" key="2">
    <source>
        <dbReference type="ARBA" id="ARBA00022679"/>
    </source>
</evidence>
<organism evidence="7 8">
    <name type="scientific">Cicer arietinum</name>
    <name type="common">Chickpea</name>
    <name type="synonym">Garbanzo</name>
    <dbReference type="NCBI Taxonomy" id="3827"/>
    <lineage>
        <taxon>Eukaryota</taxon>
        <taxon>Viridiplantae</taxon>
        <taxon>Streptophyta</taxon>
        <taxon>Embryophyta</taxon>
        <taxon>Tracheophyta</taxon>
        <taxon>Spermatophyta</taxon>
        <taxon>Magnoliopsida</taxon>
        <taxon>eudicotyledons</taxon>
        <taxon>Gunneridae</taxon>
        <taxon>Pentapetalae</taxon>
        <taxon>rosids</taxon>
        <taxon>fabids</taxon>
        <taxon>Fabales</taxon>
        <taxon>Fabaceae</taxon>
        <taxon>Papilionoideae</taxon>
        <taxon>50 kb inversion clade</taxon>
        <taxon>NPAAA clade</taxon>
        <taxon>Hologalegina</taxon>
        <taxon>IRL clade</taxon>
        <taxon>Cicereae</taxon>
        <taxon>Cicer</taxon>
    </lineage>
</organism>
<dbReference type="KEGG" id="cam:101512393"/>
<dbReference type="GO" id="GO:0005524">
    <property type="term" value="F:ATP binding"/>
    <property type="evidence" value="ECO:0007669"/>
    <property type="project" value="UniProtKB-KW"/>
</dbReference>
<evidence type="ECO:0000313" key="7">
    <source>
        <dbReference type="Proteomes" id="UP000087171"/>
    </source>
</evidence>
<dbReference type="SUPFAM" id="SSF56112">
    <property type="entry name" value="Protein kinase-like (PK-like)"/>
    <property type="match status" value="1"/>
</dbReference>
<evidence type="ECO:0000256" key="1">
    <source>
        <dbReference type="ARBA" id="ARBA00022553"/>
    </source>
</evidence>
<dbReference type="OrthoDB" id="4062651at2759"/>
<dbReference type="GO" id="GO:0004672">
    <property type="term" value="F:protein kinase activity"/>
    <property type="evidence" value="ECO:0007669"/>
    <property type="project" value="InterPro"/>
</dbReference>
<feature type="domain" description="Protein kinase" evidence="6">
    <location>
        <begin position="80"/>
        <end position="361"/>
    </location>
</feature>
<dbReference type="RefSeq" id="XP_004494463.1">
    <property type="nucleotide sequence ID" value="XM_004494406.3"/>
</dbReference>
<proteinExistence type="predicted"/>
<dbReference type="Gene3D" id="3.30.200.20">
    <property type="entry name" value="Phosphorylase Kinase, domain 1"/>
    <property type="match status" value="1"/>
</dbReference>
<dbReference type="FunFam" id="1.10.510.10:FF:000195">
    <property type="entry name" value="pto-interacting protein 1"/>
    <property type="match status" value="1"/>
</dbReference>
<dbReference type="PANTHER" id="PTHR47983:SF3">
    <property type="entry name" value="OS05G0135800 PROTEIN"/>
    <property type="match status" value="1"/>
</dbReference>
<protein>
    <submittedName>
        <fullName evidence="8">Pto-interacting protein 1-like</fullName>
    </submittedName>
</protein>
<dbReference type="PROSITE" id="PS50011">
    <property type="entry name" value="PROTEIN_KINASE_DOM"/>
    <property type="match status" value="1"/>
</dbReference>
<keyword evidence="5" id="KW-0067">ATP-binding</keyword>
<keyword evidence="3" id="KW-0547">Nucleotide-binding</keyword>
<name>A0A1S2XTW0_CICAR</name>
<dbReference type="AlphaFoldDB" id="A0A1S2XTW0"/>
<keyword evidence="7" id="KW-1185">Reference proteome</keyword>
<dbReference type="Pfam" id="PF07714">
    <property type="entry name" value="PK_Tyr_Ser-Thr"/>
    <property type="match status" value="1"/>
</dbReference>
<keyword evidence="1" id="KW-0597">Phosphoprotein</keyword>
<reference evidence="7" key="1">
    <citation type="journal article" date="2013" name="Nat. Biotechnol.">
        <title>Draft genome sequence of chickpea (Cicer arietinum) provides a resource for trait improvement.</title>
        <authorList>
            <person name="Varshney R.K."/>
            <person name="Song C."/>
            <person name="Saxena R.K."/>
            <person name="Azam S."/>
            <person name="Yu S."/>
            <person name="Sharpe A.G."/>
            <person name="Cannon S."/>
            <person name="Baek J."/>
            <person name="Rosen B.D."/>
            <person name="Tar'an B."/>
            <person name="Millan T."/>
            <person name="Zhang X."/>
            <person name="Ramsay L.D."/>
            <person name="Iwata A."/>
            <person name="Wang Y."/>
            <person name="Nelson W."/>
            <person name="Farmer A.D."/>
            <person name="Gaur P.M."/>
            <person name="Soderlund C."/>
            <person name="Penmetsa R.V."/>
            <person name="Xu C."/>
            <person name="Bharti A.K."/>
            <person name="He W."/>
            <person name="Winter P."/>
            <person name="Zhao S."/>
            <person name="Hane J.K."/>
            <person name="Carrasquilla-Garcia N."/>
            <person name="Condie J.A."/>
            <person name="Upadhyaya H.D."/>
            <person name="Luo M.C."/>
            <person name="Thudi M."/>
            <person name="Gowda C.L."/>
            <person name="Singh N.P."/>
            <person name="Lichtenzveig J."/>
            <person name="Gali K.K."/>
            <person name="Rubio J."/>
            <person name="Nadarajan N."/>
            <person name="Dolezel J."/>
            <person name="Bansal K.C."/>
            <person name="Xu X."/>
            <person name="Edwards D."/>
            <person name="Zhang G."/>
            <person name="Kahl G."/>
            <person name="Gil J."/>
            <person name="Singh K.B."/>
            <person name="Datta S.K."/>
            <person name="Jackson S.A."/>
            <person name="Wang J."/>
            <person name="Cook D.R."/>
        </authorList>
    </citation>
    <scope>NUCLEOTIDE SEQUENCE [LARGE SCALE GENOMIC DNA]</scope>
    <source>
        <strain evidence="7">cv. CDC Frontier</strain>
    </source>
</reference>
<evidence type="ECO:0000256" key="4">
    <source>
        <dbReference type="ARBA" id="ARBA00022777"/>
    </source>
</evidence>
<dbReference type="Proteomes" id="UP000087171">
    <property type="component" value="Chromosome Ca3"/>
</dbReference>
<dbReference type="STRING" id="3827.A0A1S2XTW0"/>
<dbReference type="Gene3D" id="1.10.510.10">
    <property type="entry name" value="Transferase(Phosphotransferase) domain 1"/>
    <property type="match status" value="1"/>
</dbReference>
<keyword evidence="2" id="KW-0808">Transferase</keyword>
<dbReference type="GeneID" id="101512393"/>
<keyword evidence="4" id="KW-0418">Kinase</keyword>
<dbReference type="InterPro" id="IPR001245">
    <property type="entry name" value="Ser-Thr/Tyr_kinase_cat_dom"/>
</dbReference>
<accession>A0A1S2XTW0</accession>
<evidence type="ECO:0000256" key="5">
    <source>
        <dbReference type="ARBA" id="ARBA00022840"/>
    </source>
</evidence>
<dbReference type="InterPro" id="IPR052101">
    <property type="entry name" value="Plant_StressResp_Kinase"/>
</dbReference>
<reference evidence="8" key="2">
    <citation type="submission" date="2025-08" db="UniProtKB">
        <authorList>
            <consortium name="RefSeq"/>
        </authorList>
    </citation>
    <scope>IDENTIFICATION</scope>
    <source>
        <tissue evidence="8">Etiolated seedlings</tissue>
    </source>
</reference>
<gene>
    <name evidence="8" type="primary">LOC101512393</name>
</gene>
<evidence type="ECO:0000259" key="6">
    <source>
        <dbReference type="PROSITE" id="PS50011"/>
    </source>
</evidence>
<evidence type="ECO:0000313" key="8">
    <source>
        <dbReference type="RefSeq" id="XP_004494463.1"/>
    </source>
</evidence>
<dbReference type="InterPro" id="IPR000719">
    <property type="entry name" value="Prot_kinase_dom"/>
</dbReference>